<geneLocation type="chloroplast" evidence="1"/>
<dbReference type="EMBL" id="MG598531">
    <property type="protein sequence ID" value="AWD77445.1"/>
    <property type="molecule type" value="Genomic_DNA"/>
</dbReference>
<sequence length="61" mass="7356">MFLQMNIFICLNPKFFEELIKNHRHLLQIGISLFINLMQLGISDLNLIFLRLAYYICFIYT</sequence>
<gene>
    <name evidence="1" type="ORF">Grafi_p107</name>
</gene>
<reference evidence="1" key="1">
    <citation type="submission" date="2017-12" db="EMBL/GenBank/DDBJ databases">
        <title>Complete Sequences of the chloroplast DNA of the Grateloupia filicina.</title>
        <authorList>
            <person name="Liu T."/>
            <person name="Liu C."/>
            <person name="Li Y."/>
        </authorList>
    </citation>
    <scope>NUCLEOTIDE SEQUENCE</scope>
</reference>
<accession>A0A2S1FXE7</accession>
<name>A0A2S1FXE7_9FLOR</name>
<dbReference type="AlphaFoldDB" id="A0A2S1FXE7"/>
<proteinExistence type="predicted"/>
<keyword evidence="1" id="KW-0934">Plastid</keyword>
<evidence type="ECO:0000313" key="1">
    <source>
        <dbReference type="EMBL" id="AWD77445.1"/>
    </source>
</evidence>
<keyword evidence="1" id="KW-0150">Chloroplast</keyword>
<protein>
    <submittedName>
        <fullName evidence="1">Uncharacterized protein</fullName>
    </submittedName>
</protein>
<organism evidence="1">
    <name type="scientific">Grateloupia filicina</name>
    <dbReference type="NCBI Taxonomy" id="31455"/>
    <lineage>
        <taxon>Eukaryota</taxon>
        <taxon>Rhodophyta</taxon>
        <taxon>Florideophyceae</taxon>
        <taxon>Rhodymeniophycidae</taxon>
        <taxon>Halymeniales</taxon>
        <taxon>Halymeniaceae</taxon>
        <taxon>Grateloupia</taxon>
    </lineage>
</organism>